<keyword evidence="4 7" id="KW-0813">Transport</keyword>
<comment type="subunit">
    <text evidence="3 7">Homodimer.</text>
</comment>
<dbReference type="PANTHER" id="PTHR42930">
    <property type="entry name" value="PHOSPHATE-SPECIFIC TRANSPORT SYSTEM ACCESSORY PROTEIN PHOU"/>
    <property type="match status" value="1"/>
</dbReference>
<evidence type="ECO:0000313" key="9">
    <source>
        <dbReference type="EMBL" id="MBI8990419.1"/>
    </source>
</evidence>
<dbReference type="NCBIfam" id="TIGR02135">
    <property type="entry name" value="phoU_full"/>
    <property type="match status" value="1"/>
</dbReference>
<dbReference type="GO" id="GO:0030643">
    <property type="term" value="P:intracellular phosphate ion homeostasis"/>
    <property type="evidence" value="ECO:0007669"/>
    <property type="project" value="InterPro"/>
</dbReference>
<evidence type="ECO:0000259" key="8">
    <source>
        <dbReference type="Pfam" id="PF01895"/>
    </source>
</evidence>
<organism evidence="9 10">
    <name type="scientific">Corynebacterium meridianum</name>
    <dbReference type="NCBI Taxonomy" id="2765363"/>
    <lineage>
        <taxon>Bacteria</taxon>
        <taxon>Bacillati</taxon>
        <taxon>Actinomycetota</taxon>
        <taxon>Actinomycetes</taxon>
        <taxon>Mycobacteriales</taxon>
        <taxon>Corynebacteriaceae</taxon>
        <taxon>Corynebacterium</taxon>
    </lineage>
</organism>
<keyword evidence="6 7" id="KW-0592">Phosphate transport</keyword>
<dbReference type="Pfam" id="PF01895">
    <property type="entry name" value="PhoU"/>
    <property type="match status" value="2"/>
</dbReference>
<dbReference type="Gene3D" id="1.20.58.220">
    <property type="entry name" value="Phosphate transport system protein phou homolog 2, domain 2"/>
    <property type="match status" value="1"/>
</dbReference>
<feature type="domain" description="PhoU" evidence="8">
    <location>
        <begin position="122"/>
        <end position="204"/>
    </location>
</feature>
<comment type="similarity">
    <text evidence="2 7">Belongs to the PhoU family.</text>
</comment>
<dbReference type="SUPFAM" id="SSF109755">
    <property type="entry name" value="PhoU-like"/>
    <property type="match status" value="1"/>
</dbReference>
<dbReference type="GO" id="GO:0005737">
    <property type="term" value="C:cytoplasm"/>
    <property type="evidence" value="ECO:0007669"/>
    <property type="project" value="UniProtKB-SubCell"/>
</dbReference>
<comment type="subcellular location">
    <subcellularLocation>
        <location evidence="1 7">Cytoplasm</location>
    </subcellularLocation>
</comment>
<sequence>MRTSYREHLDAFAHDLIIMCDQVHSVMSNASDALLKQDLQSAEKALSLIDDLEVVRLRCEERAVQLLALEGPLARDLRQVVSSIYIVEDMYRMGVLAKHVARTARRRHPEPAVPRPLTGYFEEMSRVTLEMSAKVREILIDPDVDVALVFGADDDAVDDLHEHLFTVLTKREWPYSTTEAVDVTLLSRYYERYADHAVNVASRIVYLSTGLMPRDYMAKRREDEAEADIERRFEELERRFSRGGH</sequence>
<proteinExistence type="inferred from homology"/>
<dbReference type="GO" id="GO:0006817">
    <property type="term" value="P:phosphate ion transport"/>
    <property type="evidence" value="ECO:0007669"/>
    <property type="project" value="UniProtKB-KW"/>
</dbReference>
<protein>
    <recommendedName>
        <fullName evidence="7">Phosphate-specific transport system accessory protein PhoU</fullName>
    </recommendedName>
</protein>
<dbReference type="PANTHER" id="PTHR42930:SF3">
    <property type="entry name" value="PHOSPHATE-SPECIFIC TRANSPORT SYSTEM ACCESSORY PROTEIN PHOU"/>
    <property type="match status" value="1"/>
</dbReference>
<keyword evidence="10" id="KW-1185">Reference proteome</keyword>
<dbReference type="RefSeq" id="WP_198739412.1">
    <property type="nucleotide sequence ID" value="NZ_JAEIOS010000015.1"/>
</dbReference>
<dbReference type="AlphaFoldDB" id="A0A934I707"/>
<dbReference type="InterPro" id="IPR038078">
    <property type="entry name" value="PhoU-like_sf"/>
</dbReference>
<comment type="function">
    <text evidence="7">Plays a role in the regulation of phosphate uptake.</text>
</comment>
<evidence type="ECO:0000313" key="10">
    <source>
        <dbReference type="Proteomes" id="UP000645966"/>
    </source>
</evidence>
<dbReference type="FunFam" id="1.20.58.220:FF:000004">
    <property type="entry name" value="Phosphate-specific transport system accessory protein PhoU"/>
    <property type="match status" value="1"/>
</dbReference>
<name>A0A934I707_9CORY</name>
<dbReference type="Proteomes" id="UP000645966">
    <property type="component" value="Unassembled WGS sequence"/>
</dbReference>
<dbReference type="InterPro" id="IPR026022">
    <property type="entry name" value="PhoU_dom"/>
</dbReference>
<evidence type="ECO:0000256" key="5">
    <source>
        <dbReference type="ARBA" id="ARBA00022490"/>
    </source>
</evidence>
<reference evidence="9" key="1">
    <citation type="submission" date="2020-12" db="EMBL/GenBank/DDBJ databases">
        <title>Genome public.</title>
        <authorList>
            <person name="Sun Q."/>
        </authorList>
    </citation>
    <scope>NUCLEOTIDE SEQUENCE</scope>
    <source>
        <strain evidence="9">CCM 8863</strain>
    </source>
</reference>
<gene>
    <name evidence="9" type="primary">phoU</name>
    <name evidence="9" type="ORF">JDV75_11710</name>
</gene>
<feature type="domain" description="PhoU" evidence="8">
    <location>
        <begin position="18"/>
        <end position="103"/>
    </location>
</feature>
<dbReference type="PIRSF" id="PIRSF003107">
    <property type="entry name" value="PhoU"/>
    <property type="match status" value="1"/>
</dbReference>
<dbReference type="InterPro" id="IPR028366">
    <property type="entry name" value="PhoU"/>
</dbReference>
<dbReference type="GO" id="GO:0045936">
    <property type="term" value="P:negative regulation of phosphate metabolic process"/>
    <property type="evidence" value="ECO:0007669"/>
    <property type="project" value="InterPro"/>
</dbReference>
<evidence type="ECO:0000256" key="1">
    <source>
        <dbReference type="ARBA" id="ARBA00004496"/>
    </source>
</evidence>
<evidence type="ECO:0000256" key="2">
    <source>
        <dbReference type="ARBA" id="ARBA00008107"/>
    </source>
</evidence>
<comment type="caution">
    <text evidence="9">The sequence shown here is derived from an EMBL/GenBank/DDBJ whole genome shotgun (WGS) entry which is preliminary data.</text>
</comment>
<accession>A0A934I707</accession>
<keyword evidence="5 7" id="KW-0963">Cytoplasm</keyword>
<evidence type="ECO:0000256" key="7">
    <source>
        <dbReference type="PIRNR" id="PIRNR003107"/>
    </source>
</evidence>
<evidence type="ECO:0000256" key="3">
    <source>
        <dbReference type="ARBA" id="ARBA00011738"/>
    </source>
</evidence>
<evidence type="ECO:0000256" key="4">
    <source>
        <dbReference type="ARBA" id="ARBA00022448"/>
    </source>
</evidence>
<dbReference type="EMBL" id="JAEIOS010000015">
    <property type="protein sequence ID" value="MBI8990419.1"/>
    <property type="molecule type" value="Genomic_DNA"/>
</dbReference>
<evidence type="ECO:0000256" key="6">
    <source>
        <dbReference type="ARBA" id="ARBA00022592"/>
    </source>
</evidence>